<comment type="subcellular location">
    <subcellularLocation>
        <location evidence="6">Cytoplasm</location>
    </subcellularLocation>
    <text evidence="6">May associate with membranes.</text>
</comment>
<evidence type="ECO:0000313" key="10">
    <source>
        <dbReference type="EMBL" id="MDF1611687.1"/>
    </source>
</evidence>
<feature type="domain" description="Hflx-type G" evidence="9">
    <location>
        <begin position="200"/>
        <end position="369"/>
    </location>
</feature>
<dbReference type="Gene3D" id="6.10.250.2860">
    <property type="match status" value="1"/>
</dbReference>
<dbReference type="GO" id="GO:0043022">
    <property type="term" value="F:ribosome binding"/>
    <property type="evidence" value="ECO:0007669"/>
    <property type="project" value="TreeGrafter"/>
</dbReference>
<evidence type="ECO:0000256" key="7">
    <source>
        <dbReference type="PIRSR" id="PIRSR006809-1"/>
    </source>
</evidence>
<feature type="binding site" evidence="7">
    <location>
        <begin position="231"/>
        <end position="235"/>
    </location>
    <ligand>
        <name>GTP</name>
        <dbReference type="ChEBI" id="CHEBI:37565"/>
    </ligand>
</feature>
<dbReference type="InterPro" id="IPR006073">
    <property type="entry name" value="GTP-bd"/>
</dbReference>
<dbReference type="NCBIfam" id="TIGR03156">
    <property type="entry name" value="GTP_HflX"/>
    <property type="match status" value="1"/>
</dbReference>
<dbReference type="InterPro" id="IPR027417">
    <property type="entry name" value="P-loop_NTPase"/>
</dbReference>
<feature type="binding site" evidence="7">
    <location>
        <begin position="206"/>
        <end position="213"/>
    </location>
    <ligand>
        <name>GTP</name>
        <dbReference type="ChEBI" id="CHEBI:37565"/>
    </ligand>
</feature>
<dbReference type="GO" id="GO:0005737">
    <property type="term" value="C:cytoplasm"/>
    <property type="evidence" value="ECO:0007669"/>
    <property type="project" value="UniProtKB-SubCell"/>
</dbReference>
<reference evidence="10" key="1">
    <citation type="submission" date="2023-03" db="EMBL/GenBank/DDBJ databases">
        <title>Stygiobacter electus gen. nov., sp. nov., facultatively anaerobic thermotolerant bacterium of the class Ignavibacteria from a well of Yessentuki mineral water deposit.</title>
        <authorList>
            <person name="Podosokorskaya O.A."/>
            <person name="Elcheninov A.G."/>
            <person name="Petrova N.F."/>
            <person name="Zavarzina D.G."/>
            <person name="Kublanov I.V."/>
            <person name="Merkel A.Y."/>
        </authorList>
    </citation>
    <scope>NUCLEOTIDE SEQUENCE</scope>
    <source>
        <strain evidence="10">09-Me</strain>
    </source>
</reference>
<dbReference type="Gene3D" id="3.40.50.300">
    <property type="entry name" value="P-loop containing nucleotide triphosphate hydrolases"/>
    <property type="match status" value="1"/>
</dbReference>
<dbReference type="CDD" id="cd01878">
    <property type="entry name" value="HflX"/>
    <property type="match status" value="1"/>
</dbReference>
<dbReference type="PRINTS" id="PR00326">
    <property type="entry name" value="GTP1OBG"/>
</dbReference>
<accession>A0AAE3TDR4</accession>
<evidence type="ECO:0000256" key="2">
    <source>
        <dbReference type="ARBA" id="ARBA00022723"/>
    </source>
</evidence>
<dbReference type="Gene3D" id="3.40.50.11060">
    <property type="entry name" value="GTPase HflX, N-terminal domain"/>
    <property type="match status" value="1"/>
</dbReference>
<feature type="binding site" evidence="8">
    <location>
        <position position="233"/>
    </location>
    <ligand>
        <name>Mg(2+)</name>
        <dbReference type="ChEBI" id="CHEBI:18420"/>
    </ligand>
</feature>
<dbReference type="PIRSF" id="PIRSF006809">
    <property type="entry name" value="GTP-binding_hflX_prd"/>
    <property type="match status" value="1"/>
</dbReference>
<dbReference type="SUPFAM" id="SSF52540">
    <property type="entry name" value="P-loop containing nucleoside triphosphate hydrolases"/>
    <property type="match status" value="1"/>
</dbReference>
<dbReference type="Pfam" id="PF16360">
    <property type="entry name" value="GTP-bdg_M"/>
    <property type="match status" value="1"/>
</dbReference>
<evidence type="ECO:0000256" key="1">
    <source>
        <dbReference type="ARBA" id="ARBA00022490"/>
    </source>
</evidence>
<dbReference type="PROSITE" id="PS51705">
    <property type="entry name" value="G_HFLX"/>
    <property type="match status" value="1"/>
</dbReference>
<dbReference type="EMBL" id="JARGDL010000005">
    <property type="protein sequence ID" value="MDF1611687.1"/>
    <property type="molecule type" value="Genomic_DNA"/>
</dbReference>
<dbReference type="InterPro" id="IPR016496">
    <property type="entry name" value="GTPase_HflX"/>
</dbReference>
<feature type="binding site" evidence="7">
    <location>
        <begin position="253"/>
        <end position="256"/>
    </location>
    <ligand>
        <name>GTP</name>
        <dbReference type="ChEBI" id="CHEBI:37565"/>
    </ligand>
</feature>
<comment type="function">
    <text evidence="6">GTPase that associates with the 50S ribosomal subunit and may have a role during protein synthesis or ribosome biogenesis.</text>
</comment>
<keyword evidence="2 8" id="KW-0479">Metal-binding</keyword>
<dbReference type="HAMAP" id="MF_00900">
    <property type="entry name" value="GTPase_HflX"/>
    <property type="match status" value="1"/>
</dbReference>
<organism evidence="10 11">
    <name type="scientific">Stygiobacter electus</name>
    <dbReference type="NCBI Taxonomy" id="3032292"/>
    <lineage>
        <taxon>Bacteria</taxon>
        <taxon>Pseudomonadati</taxon>
        <taxon>Ignavibacteriota</taxon>
        <taxon>Ignavibacteria</taxon>
        <taxon>Ignavibacteriales</taxon>
        <taxon>Melioribacteraceae</taxon>
        <taxon>Stygiobacter</taxon>
    </lineage>
</organism>
<dbReference type="GO" id="GO:0046872">
    <property type="term" value="F:metal ion binding"/>
    <property type="evidence" value="ECO:0007669"/>
    <property type="project" value="UniProtKB-KW"/>
</dbReference>
<name>A0AAE3TDR4_9BACT</name>
<keyword evidence="4 8" id="KW-0460">Magnesium</keyword>
<dbReference type="PANTHER" id="PTHR10229">
    <property type="entry name" value="GTP-BINDING PROTEIN HFLX"/>
    <property type="match status" value="1"/>
</dbReference>
<comment type="caution">
    <text evidence="10">The sequence shown here is derived from an EMBL/GenBank/DDBJ whole genome shotgun (WGS) entry which is preliminary data.</text>
</comment>
<dbReference type="Pfam" id="PF13167">
    <property type="entry name" value="GTP-bdg_N"/>
    <property type="match status" value="1"/>
</dbReference>
<dbReference type="GO" id="GO:0003924">
    <property type="term" value="F:GTPase activity"/>
    <property type="evidence" value="ECO:0007669"/>
    <property type="project" value="UniProtKB-UniRule"/>
</dbReference>
<feature type="binding site" evidence="7">
    <location>
        <begin position="319"/>
        <end position="322"/>
    </location>
    <ligand>
        <name>GTP</name>
        <dbReference type="ChEBI" id="CHEBI:37565"/>
    </ligand>
</feature>
<dbReference type="InterPro" id="IPR042108">
    <property type="entry name" value="GTPase_HflX_N_sf"/>
</dbReference>
<keyword evidence="3 6" id="KW-0547">Nucleotide-binding</keyword>
<dbReference type="Pfam" id="PF01926">
    <property type="entry name" value="MMR_HSR1"/>
    <property type="match status" value="1"/>
</dbReference>
<dbReference type="FunFam" id="3.40.50.11060:FF:000001">
    <property type="entry name" value="GTPase HflX"/>
    <property type="match status" value="1"/>
</dbReference>
<dbReference type="RefSeq" id="WP_321535454.1">
    <property type="nucleotide sequence ID" value="NZ_JARGDL010000005.1"/>
</dbReference>
<comment type="cofactor">
    <cofactor evidence="8">
        <name>Mg(2+)</name>
        <dbReference type="ChEBI" id="CHEBI:18420"/>
    </cofactor>
</comment>
<protein>
    <recommendedName>
        <fullName evidence="6">GTPase HflX</fullName>
    </recommendedName>
    <alternativeName>
        <fullName evidence="6">GTP-binding protein HflX</fullName>
    </alternativeName>
</protein>
<feature type="binding site" evidence="8">
    <location>
        <position position="213"/>
    </location>
    <ligand>
        <name>Mg(2+)</name>
        <dbReference type="ChEBI" id="CHEBI:18420"/>
    </ligand>
</feature>
<evidence type="ECO:0000256" key="5">
    <source>
        <dbReference type="ARBA" id="ARBA00023134"/>
    </source>
</evidence>
<keyword evidence="5 6" id="KW-0342">GTP-binding</keyword>
<evidence type="ECO:0000259" key="9">
    <source>
        <dbReference type="PROSITE" id="PS51705"/>
    </source>
</evidence>
<dbReference type="InterPro" id="IPR030394">
    <property type="entry name" value="G_HFLX_dom"/>
</dbReference>
<dbReference type="InterPro" id="IPR032305">
    <property type="entry name" value="GTP-bd_M"/>
</dbReference>
<keyword evidence="1 6" id="KW-0963">Cytoplasm</keyword>
<gene>
    <name evidence="6 10" type="primary">hflX</name>
    <name evidence="10" type="ORF">P0M35_05970</name>
</gene>
<dbReference type="InterPro" id="IPR025121">
    <property type="entry name" value="GTPase_HflX_N"/>
</dbReference>
<proteinExistence type="inferred from homology"/>
<comment type="similarity">
    <text evidence="6">Belongs to the TRAFAC class OBG-HflX-like GTPase superfamily. HflX GTPase family.</text>
</comment>
<dbReference type="GO" id="GO:0005525">
    <property type="term" value="F:GTP binding"/>
    <property type="evidence" value="ECO:0007669"/>
    <property type="project" value="UniProtKB-UniRule"/>
</dbReference>
<dbReference type="AlphaFoldDB" id="A0AAE3TDR4"/>
<keyword evidence="11" id="KW-1185">Reference proteome</keyword>
<evidence type="ECO:0000256" key="3">
    <source>
        <dbReference type="ARBA" id="ARBA00022741"/>
    </source>
</evidence>
<evidence type="ECO:0000256" key="8">
    <source>
        <dbReference type="PIRSR" id="PIRSR006809-2"/>
    </source>
</evidence>
<evidence type="ECO:0000256" key="4">
    <source>
        <dbReference type="ARBA" id="ARBA00022842"/>
    </source>
</evidence>
<evidence type="ECO:0000256" key="6">
    <source>
        <dbReference type="HAMAP-Rule" id="MF_00900"/>
    </source>
</evidence>
<evidence type="ECO:0000313" key="11">
    <source>
        <dbReference type="Proteomes" id="UP001221302"/>
    </source>
</evidence>
<dbReference type="PANTHER" id="PTHR10229:SF0">
    <property type="entry name" value="GTP-BINDING PROTEIN 6-RELATED"/>
    <property type="match status" value="1"/>
</dbReference>
<dbReference type="Proteomes" id="UP001221302">
    <property type="component" value="Unassembled WGS sequence"/>
</dbReference>
<comment type="subunit">
    <text evidence="6">Monomer. Associates with the 50S ribosomal subunit.</text>
</comment>
<sequence length="427" mass="48687">MIELKPIPKERAILIALSTGEFTKGQIEEHLDELELLTDTAGAETVFKVLQEKSKPDPAYFIGKGKAEEIAQLIELNNIQLVIFDDDLNPTQVRNLEKLFERKILDRSGLILDIFASHAKTREAKTQIELAQLQYLLPRLTRAWTHLSKQYGGIGTKGPGETQIETDRRIIRARISKLKENLKKIESQQLTKSSGRKDFITATLVGYTNAGKSTLMNRLTNSDLLAEDKLFATLDSTTRALTLAKGKNILVSDTVGFIRKLPHHLVASFKSTLNVVKDADIILHVIDISNEYFEEHIKVVDDTLEELNSQKKTQIKIFNKVDNLKDKSKIDFVTQNFPESIIISAERGININNLKNILLNLYEKYFVEEEIFIPHEKSKVISMIHELSDVIQIKYHDETTQIKYRTSAVNNNLIKKILIEEKVLEQK</sequence>